<dbReference type="Pfam" id="PF25944">
    <property type="entry name" value="Beta-barrel_RND"/>
    <property type="match status" value="1"/>
</dbReference>
<dbReference type="InterPro" id="IPR058626">
    <property type="entry name" value="MdtA-like_b-barrel"/>
</dbReference>
<dbReference type="RefSeq" id="WP_208694639.1">
    <property type="nucleotide sequence ID" value="NZ_CP022198.1"/>
</dbReference>
<proteinExistence type="inferred from homology"/>
<dbReference type="InterPro" id="IPR006143">
    <property type="entry name" value="RND_pump_MFP"/>
</dbReference>
<dbReference type="GO" id="GO:1990281">
    <property type="term" value="C:efflux pump complex"/>
    <property type="evidence" value="ECO:0007669"/>
    <property type="project" value="TreeGrafter"/>
</dbReference>
<dbReference type="Gene3D" id="1.10.287.470">
    <property type="entry name" value="Helix hairpin bin"/>
    <property type="match status" value="1"/>
</dbReference>
<evidence type="ECO:0000313" key="14">
    <source>
        <dbReference type="EMBL" id="AXA66304.1"/>
    </source>
</evidence>
<evidence type="ECO:0000256" key="2">
    <source>
        <dbReference type="ARBA" id="ARBA00004635"/>
    </source>
</evidence>
<dbReference type="Pfam" id="PF25967">
    <property type="entry name" value="RND-MFP_C"/>
    <property type="match status" value="1"/>
</dbReference>
<keyword evidence="4" id="KW-0813">Transport</keyword>
<reference evidence="14 15" key="1">
    <citation type="submission" date="2017-06" db="EMBL/GenBank/DDBJ databases">
        <title>Evolution towards high GC content and high-temperature stress adaptation in endophytic Pseudomonas oryzihabitans impacted its plant-growth promoting traits.</title>
        <authorList>
            <person name="Nascimento F.X."/>
        </authorList>
    </citation>
    <scope>NUCLEOTIDE SEQUENCE [LARGE SCALE GENOMIC DNA]</scope>
    <source>
        <strain evidence="14 15">MS8</strain>
    </source>
</reference>
<dbReference type="PANTHER" id="PTHR30469">
    <property type="entry name" value="MULTIDRUG RESISTANCE PROTEIN MDTA"/>
    <property type="match status" value="1"/>
</dbReference>
<organism evidence="14 15">
    <name type="scientific">Pseudomonas oryzihabitans</name>
    <dbReference type="NCBI Taxonomy" id="47885"/>
    <lineage>
        <taxon>Bacteria</taxon>
        <taxon>Pseudomonadati</taxon>
        <taxon>Pseudomonadota</taxon>
        <taxon>Gammaproteobacteria</taxon>
        <taxon>Pseudomonadales</taxon>
        <taxon>Pseudomonadaceae</taxon>
        <taxon>Pseudomonas</taxon>
    </lineage>
</organism>
<evidence type="ECO:0000259" key="10">
    <source>
        <dbReference type="Pfam" id="PF25876"/>
    </source>
</evidence>
<protein>
    <submittedName>
        <fullName evidence="14">Multidrug transporter subunit MdtA</fullName>
    </submittedName>
</protein>
<feature type="coiled-coil region" evidence="9">
    <location>
        <begin position="121"/>
        <end position="148"/>
    </location>
</feature>
<dbReference type="InterPro" id="IPR058625">
    <property type="entry name" value="MdtA-like_BSH"/>
</dbReference>
<dbReference type="Pfam" id="PF25917">
    <property type="entry name" value="BSH_RND"/>
    <property type="match status" value="1"/>
</dbReference>
<evidence type="ECO:0000256" key="6">
    <source>
        <dbReference type="ARBA" id="ARBA00022519"/>
    </source>
</evidence>
<comment type="similarity">
    <text evidence="3">Belongs to the membrane fusion protein (MFP) (TC 8.A.1) family.</text>
</comment>
<evidence type="ECO:0000256" key="8">
    <source>
        <dbReference type="ARBA" id="ARBA00023136"/>
    </source>
</evidence>
<feature type="domain" description="Multidrug resistance protein MdtA-like C-terminal permuted SH3" evidence="13">
    <location>
        <begin position="314"/>
        <end position="374"/>
    </location>
</feature>
<dbReference type="AlphaFoldDB" id="A0A2Z5A766"/>
<evidence type="ECO:0000256" key="3">
    <source>
        <dbReference type="ARBA" id="ARBA00009477"/>
    </source>
</evidence>
<dbReference type="EMBL" id="CP022198">
    <property type="protein sequence ID" value="AXA66304.1"/>
    <property type="molecule type" value="Genomic_DNA"/>
</dbReference>
<accession>A0A2Z5A766</accession>
<evidence type="ECO:0000256" key="9">
    <source>
        <dbReference type="SAM" id="Coils"/>
    </source>
</evidence>
<evidence type="ECO:0000313" key="15">
    <source>
        <dbReference type="Proteomes" id="UP000250579"/>
    </source>
</evidence>
<keyword evidence="6" id="KW-0997">Cell inner membrane</keyword>
<dbReference type="NCBIfam" id="TIGR01730">
    <property type="entry name" value="RND_mfp"/>
    <property type="match status" value="1"/>
</dbReference>
<comment type="subcellular location">
    <subcellularLocation>
        <location evidence="1">Cell inner membrane</location>
    </subcellularLocation>
    <subcellularLocation>
        <location evidence="2">Membrane</location>
        <topology evidence="2">Lipid-anchor</topology>
    </subcellularLocation>
</comment>
<name>A0A2Z5A766_9PSED</name>
<keyword evidence="7 9" id="KW-0175">Coiled coil</keyword>
<evidence type="ECO:0000256" key="4">
    <source>
        <dbReference type="ARBA" id="ARBA00022448"/>
    </source>
</evidence>
<feature type="domain" description="Multidrug resistance protein MdtA-like alpha-helical hairpin" evidence="10">
    <location>
        <begin position="120"/>
        <end position="190"/>
    </location>
</feature>
<evidence type="ECO:0000259" key="11">
    <source>
        <dbReference type="Pfam" id="PF25917"/>
    </source>
</evidence>
<evidence type="ECO:0000259" key="13">
    <source>
        <dbReference type="Pfam" id="PF25967"/>
    </source>
</evidence>
<dbReference type="Gene3D" id="2.40.50.100">
    <property type="match status" value="1"/>
</dbReference>
<dbReference type="GO" id="GO:0005886">
    <property type="term" value="C:plasma membrane"/>
    <property type="evidence" value="ECO:0007669"/>
    <property type="project" value="UniProtKB-SubCell"/>
</dbReference>
<dbReference type="InterPro" id="IPR058627">
    <property type="entry name" value="MdtA-like_C"/>
</dbReference>
<dbReference type="SUPFAM" id="SSF111369">
    <property type="entry name" value="HlyD-like secretion proteins"/>
    <property type="match status" value="1"/>
</dbReference>
<sequence>MSRKSRILVVVVLVGAAVALGLVLHRRSTDTGGAAPGSQGGRAWSAAAGQGQPITVAVGQAGHADVPVTLTALGTVVANASVTVTTRVAGQLEQVFFTEGQRVKKGQLLAQIDPRPYQATLDQYRGDLAQNQAQLKSAQLTLERYRRLVAKDSLARQELDTQVATVGQYQGAVQADQAQIAAAQLNLQYARITAPLEGYVGLRLVDPGNYLAAGDTTGLVSITQTDPIAVTFSLPQATLASLLPKVRQGQALPVTALGQLDSATLAEGALKFISNEIDTSTGSLKLKAVFANPDEKLYPNQFVNVRLQTDTLKNAVVVPAAAVQLGSDGSFVYVVGADDRVQRRGVTTGPALGERLAITQGLAGDERVVIRGIDHLRDGAQVRVEGAPAAAAHP</sequence>
<feature type="domain" description="Multidrug resistance protein MdtA-like beta-barrel" evidence="12">
    <location>
        <begin position="227"/>
        <end position="311"/>
    </location>
</feature>
<dbReference type="FunFam" id="2.40.420.20:FF:000001">
    <property type="entry name" value="Efflux RND transporter periplasmic adaptor subunit"/>
    <property type="match status" value="1"/>
</dbReference>
<keyword evidence="5" id="KW-1003">Cell membrane</keyword>
<evidence type="ECO:0000259" key="12">
    <source>
        <dbReference type="Pfam" id="PF25944"/>
    </source>
</evidence>
<dbReference type="Proteomes" id="UP000250579">
    <property type="component" value="Chromosome"/>
</dbReference>
<dbReference type="Gene3D" id="2.40.30.170">
    <property type="match status" value="1"/>
</dbReference>
<dbReference type="GO" id="GO:0015562">
    <property type="term" value="F:efflux transmembrane transporter activity"/>
    <property type="evidence" value="ECO:0007669"/>
    <property type="project" value="TreeGrafter"/>
</dbReference>
<gene>
    <name evidence="14" type="ORF">CE139_10855</name>
</gene>
<dbReference type="Pfam" id="PF25876">
    <property type="entry name" value="HH_MFP_RND"/>
    <property type="match status" value="1"/>
</dbReference>
<feature type="domain" description="Multidrug resistance protein MdtA-like barrel-sandwich hybrid" evidence="11">
    <location>
        <begin position="81"/>
        <end position="222"/>
    </location>
</feature>
<dbReference type="PANTHER" id="PTHR30469:SF12">
    <property type="entry name" value="MULTIDRUG RESISTANCE PROTEIN MDTA"/>
    <property type="match status" value="1"/>
</dbReference>
<keyword evidence="8" id="KW-0472">Membrane</keyword>
<dbReference type="Gene3D" id="2.40.420.20">
    <property type="match status" value="1"/>
</dbReference>
<dbReference type="NCBIfam" id="NF008589">
    <property type="entry name" value="PRK11556.1"/>
    <property type="match status" value="1"/>
</dbReference>
<evidence type="ECO:0000256" key="5">
    <source>
        <dbReference type="ARBA" id="ARBA00022475"/>
    </source>
</evidence>
<evidence type="ECO:0000256" key="1">
    <source>
        <dbReference type="ARBA" id="ARBA00004533"/>
    </source>
</evidence>
<evidence type="ECO:0000256" key="7">
    <source>
        <dbReference type="ARBA" id="ARBA00023054"/>
    </source>
</evidence>
<dbReference type="InterPro" id="IPR058624">
    <property type="entry name" value="MdtA-like_HH"/>
</dbReference>